<comment type="caution">
    <text evidence="2">The sequence shown here is derived from an EMBL/GenBank/DDBJ whole genome shotgun (WGS) entry which is preliminary data.</text>
</comment>
<reference evidence="2 3" key="1">
    <citation type="journal article" date="2020" name="Int. J. Syst. Evol. Microbiol.">
        <title>Novel acetic acid bacteria from cider fermentations: Acetobacter conturbans sp. nov. and Acetobacter fallax sp. nov.</title>
        <authorList>
            <person name="Sombolestani A.S."/>
            <person name="Cleenwerck I."/>
            <person name="Cnockaert M."/>
            <person name="Borremans W."/>
            <person name="Wieme A.D."/>
            <person name="De Vuyst L."/>
            <person name="Vandamme P."/>
        </authorList>
    </citation>
    <scope>NUCLEOTIDE SEQUENCE [LARGE SCALE GENOMIC DNA]</scope>
    <source>
        <strain evidence="2 3">LMG 30640</strain>
    </source>
</reference>
<dbReference type="GO" id="GO:0016787">
    <property type="term" value="F:hydrolase activity"/>
    <property type="evidence" value="ECO:0007669"/>
    <property type="project" value="UniProtKB-KW"/>
</dbReference>
<sequence>MFFEGFTLTTREINGVVYRFRSEGTGRQTVMLLHGRPETHAAWHHVGPFLAADYRVICPDLHPERTPAEQASDLLELATVTGHDRLVIAGQDYGAHLACQIAAAAPERVQAVIVMEALPAPDHTGRDDMAFSLSQYDCCWFGQLHPKPESQTIPVPSEWLENPLPSESIFAPEAVADYLSASIWQYAVPVIWPVPRARLTCPLMALWANSGRIGGWYNPLTLWRETTTGEISGHPISGRHFLAEETPVDVGNSIRTFMQHLTSA</sequence>
<evidence type="ECO:0000313" key="3">
    <source>
        <dbReference type="Proteomes" id="UP000635278"/>
    </source>
</evidence>
<dbReference type="Gene3D" id="3.40.50.1820">
    <property type="entry name" value="alpha/beta hydrolase"/>
    <property type="match status" value="1"/>
</dbReference>
<evidence type="ECO:0000313" key="2">
    <source>
        <dbReference type="EMBL" id="NHN83697.1"/>
    </source>
</evidence>
<dbReference type="InterPro" id="IPR000073">
    <property type="entry name" value="AB_hydrolase_1"/>
</dbReference>
<name>A0ABX0JLJ8_9PROT</name>
<dbReference type="EMBL" id="WOTB01000003">
    <property type="protein sequence ID" value="NHN83697.1"/>
    <property type="molecule type" value="Genomic_DNA"/>
</dbReference>
<dbReference type="SUPFAM" id="SSF53474">
    <property type="entry name" value="alpha/beta-Hydrolases"/>
    <property type="match status" value="1"/>
</dbReference>
<dbReference type="Proteomes" id="UP000635278">
    <property type="component" value="Unassembled WGS sequence"/>
</dbReference>
<gene>
    <name evidence="2" type="ORF">GOB93_03455</name>
</gene>
<keyword evidence="3" id="KW-1185">Reference proteome</keyword>
<organism evidence="2 3">
    <name type="scientific">Acetobacter musti</name>
    <dbReference type="NCBI Taxonomy" id="864732"/>
    <lineage>
        <taxon>Bacteria</taxon>
        <taxon>Pseudomonadati</taxon>
        <taxon>Pseudomonadota</taxon>
        <taxon>Alphaproteobacteria</taxon>
        <taxon>Acetobacterales</taxon>
        <taxon>Acetobacteraceae</taxon>
        <taxon>Acetobacter</taxon>
    </lineage>
</organism>
<dbReference type="PANTHER" id="PTHR43798">
    <property type="entry name" value="MONOACYLGLYCEROL LIPASE"/>
    <property type="match status" value="1"/>
</dbReference>
<protein>
    <submittedName>
        <fullName evidence="2">Alpha/beta fold hydrolase</fullName>
    </submittedName>
</protein>
<dbReference type="RefSeq" id="WP_173582135.1">
    <property type="nucleotide sequence ID" value="NZ_WOTB01000003.1"/>
</dbReference>
<proteinExistence type="predicted"/>
<keyword evidence="2" id="KW-0378">Hydrolase</keyword>
<feature type="domain" description="AB hydrolase-1" evidence="1">
    <location>
        <begin position="29"/>
        <end position="131"/>
    </location>
</feature>
<evidence type="ECO:0000259" key="1">
    <source>
        <dbReference type="Pfam" id="PF00561"/>
    </source>
</evidence>
<dbReference type="PANTHER" id="PTHR43798:SF33">
    <property type="entry name" value="HYDROLASE, PUTATIVE (AFU_ORTHOLOGUE AFUA_2G14860)-RELATED"/>
    <property type="match status" value="1"/>
</dbReference>
<dbReference type="InterPro" id="IPR050266">
    <property type="entry name" value="AB_hydrolase_sf"/>
</dbReference>
<dbReference type="InterPro" id="IPR029058">
    <property type="entry name" value="AB_hydrolase_fold"/>
</dbReference>
<dbReference type="Pfam" id="PF00561">
    <property type="entry name" value="Abhydrolase_1"/>
    <property type="match status" value="1"/>
</dbReference>
<accession>A0ABX0JLJ8</accession>